<keyword evidence="4" id="KW-1185">Reference proteome</keyword>
<dbReference type="InterPro" id="IPR038157">
    <property type="entry name" value="FeoA_core_dom"/>
</dbReference>
<proteinExistence type="predicted"/>
<dbReference type="AlphaFoldDB" id="A0A517ZC76"/>
<reference evidence="3 4" key="1">
    <citation type="submission" date="2019-02" db="EMBL/GenBank/DDBJ databases">
        <title>Deep-cultivation of Planctomycetes and their phenomic and genomic characterization uncovers novel biology.</title>
        <authorList>
            <person name="Wiegand S."/>
            <person name="Jogler M."/>
            <person name="Boedeker C."/>
            <person name="Pinto D."/>
            <person name="Vollmers J."/>
            <person name="Rivas-Marin E."/>
            <person name="Kohn T."/>
            <person name="Peeters S.H."/>
            <person name="Heuer A."/>
            <person name="Rast P."/>
            <person name="Oberbeckmann S."/>
            <person name="Bunk B."/>
            <person name="Jeske O."/>
            <person name="Meyerdierks A."/>
            <person name="Storesund J.E."/>
            <person name="Kallscheuer N."/>
            <person name="Luecker S."/>
            <person name="Lage O.M."/>
            <person name="Pohl T."/>
            <person name="Merkel B.J."/>
            <person name="Hornburger P."/>
            <person name="Mueller R.-W."/>
            <person name="Bruemmer F."/>
            <person name="Labrenz M."/>
            <person name="Spormann A.M."/>
            <person name="Op den Camp H."/>
            <person name="Overmann J."/>
            <person name="Amann R."/>
            <person name="Jetten M.S.M."/>
            <person name="Mascher T."/>
            <person name="Medema M.H."/>
            <person name="Devos D.P."/>
            <person name="Kaster A.-K."/>
            <person name="Ovreas L."/>
            <person name="Rohde M."/>
            <person name="Galperin M.Y."/>
            <person name="Jogler C."/>
        </authorList>
    </citation>
    <scope>NUCLEOTIDE SEQUENCE [LARGE SCALE GENOMIC DNA]</scope>
    <source>
        <strain evidence="3 4">Mal4</strain>
    </source>
</reference>
<feature type="domain" description="Ferrous iron transporter FeoA-like" evidence="2">
    <location>
        <begin position="11"/>
        <end position="80"/>
    </location>
</feature>
<dbReference type="Gene3D" id="2.30.30.90">
    <property type="match status" value="1"/>
</dbReference>
<dbReference type="GO" id="GO:0046914">
    <property type="term" value="F:transition metal ion binding"/>
    <property type="evidence" value="ECO:0007669"/>
    <property type="project" value="InterPro"/>
</dbReference>
<dbReference type="Proteomes" id="UP000320496">
    <property type="component" value="Chromosome"/>
</dbReference>
<dbReference type="SMART" id="SM00899">
    <property type="entry name" value="FeoA"/>
    <property type="match status" value="1"/>
</dbReference>
<dbReference type="RefSeq" id="WP_145371209.1">
    <property type="nucleotide sequence ID" value="NZ_CP036275.1"/>
</dbReference>
<dbReference type="OrthoDB" id="214793at2"/>
<protein>
    <submittedName>
        <fullName evidence="3">FeoA domain protein</fullName>
    </submittedName>
</protein>
<dbReference type="SUPFAM" id="SSF50037">
    <property type="entry name" value="C-terminal domain of transcriptional repressors"/>
    <property type="match status" value="1"/>
</dbReference>
<accession>A0A517ZC76</accession>
<name>A0A517ZC76_9PLAN</name>
<evidence type="ECO:0000259" key="2">
    <source>
        <dbReference type="SMART" id="SM00899"/>
    </source>
</evidence>
<dbReference type="InterPro" id="IPR008988">
    <property type="entry name" value="Transcriptional_repressor_C"/>
</dbReference>
<dbReference type="EMBL" id="CP036275">
    <property type="protein sequence ID" value="QDU40088.1"/>
    <property type="molecule type" value="Genomic_DNA"/>
</dbReference>
<dbReference type="InterPro" id="IPR007167">
    <property type="entry name" value="Fe-transptr_FeoA-like"/>
</dbReference>
<organism evidence="3 4">
    <name type="scientific">Maioricimonas rarisocia</name>
    <dbReference type="NCBI Taxonomy" id="2528026"/>
    <lineage>
        <taxon>Bacteria</taxon>
        <taxon>Pseudomonadati</taxon>
        <taxon>Planctomycetota</taxon>
        <taxon>Planctomycetia</taxon>
        <taxon>Planctomycetales</taxon>
        <taxon>Planctomycetaceae</taxon>
        <taxon>Maioricimonas</taxon>
    </lineage>
</organism>
<keyword evidence="1" id="KW-0408">Iron</keyword>
<dbReference type="KEGG" id="mri:Mal4_44420"/>
<sequence>MTTELPSTQLIPLDGLREQERARVIDVDARPDVRHRLEEMGLREGTVIRLLKRGTPCILCIGDQRLSFRPEPDTFILVEPLRGY</sequence>
<evidence type="ECO:0000256" key="1">
    <source>
        <dbReference type="ARBA" id="ARBA00023004"/>
    </source>
</evidence>
<evidence type="ECO:0000313" key="4">
    <source>
        <dbReference type="Proteomes" id="UP000320496"/>
    </source>
</evidence>
<evidence type="ECO:0000313" key="3">
    <source>
        <dbReference type="EMBL" id="QDU40088.1"/>
    </source>
</evidence>
<gene>
    <name evidence="3" type="ORF">Mal4_44420</name>
</gene>
<dbReference type="Pfam" id="PF04023">
    <property type="entry name" value="FeoA"/>
    <property type="match status" value="1"/>
</dbReference>